<dbReference type="InterPro" id="IPR051693">
    <property type="entry name" value="UPF0046_metallophosphoest"/>
</dbReference>
<evidence type="ECO:0000313" key="2">
    <source>
        <dbReference type="EMBL" id="JAP95076.1"/>
    </source>
</evidence>
<proteinExistence type="predicted"/>
<name>A0A146KI12_9EUKA</name>
<feature type="domain" description="Calcineurin-like phosphoesterase" evidence="1">
    <location>
        <begin position="14"/>
        <end position="185"/>
    </location>
</feature>
<gene>
    <name evidence="2" type="ORF">TPC1_12042</name>
</gene>
<protein>
    <submittedName>
        <fullName evidence="2">Metallophosphoesterase</fullName>
    </submittedName>
</protein>
<dbReference type="Gene3D" id="3.60.21.10">
    <property type="match status" value="1"/>
</dbReference>
<dbReference type="AlphaFoldDB" id="A0A146KI12"/>
<reference evidence="2" key="1">
    <citation type="submission" date="2015-07" db="EMBL/GenBank/DDBJ databases">
        <title>Adaptation to a free-living lifestyle via gene acquisitions in the diplomonad Trepomonas sp. PC1.</title>
        <authorList>
            <person name="Xu F."/>
            <person name="Jerlstrom-Hultqvist J."/>
            <person name="Kolisko M."/>
            <person name="Simpson A.G.B."/>
            <person name="Roger A.J."/>
            <person name="Svard S.G."/>
            <person name="Andersson J.O."/>
        </authorList>
    </citation>
    <scope>NUCLEOTIDE SEQUENCE</scope>
    <source>
        <strain evidence="2">PC1</strain>
    </source>
</reference>
<sequence>MNKQLESEKRIILTCISDTHKKHLQITQDLIQGDLIVHAGDVLRKPIGTLSQVFDFIDWFGQLPYKYKVFIGGNHDFSLVDNYDKIQEKVKQYPGMFYLCNDQIILTIKDHQIRIFGSPNSPSREHKRDAFSLDQAELLQNRQQIPQNCDILVTHCQPTGHDSCSLLEKFIRQNSTKIHICGHEHFIYGYGKIKNTHVFRSSVVNFPQYEYENKPINLLWDFSKNQIELIK</sequence>
<dbReference type="PANTHER" id="PTHR12905">
    <property type="entry name" value="METALLOPHOSPHOESTERASE"/>
    <property type="match status" value="1"/>
</dbReference>
<dbReference type="GO" id="GO:0016787">
    <property type="term" value="F:hydrolase activity"/>
    <property type="evidence" value="ECO:0007669"/>
    <property type="project" value="InterPro"/>
</dbReference>
<accession>A0A146KI12</accession>
<dbReference type="Pfam" id="PF00149">
    <property type="entry name" value="Metallophos"/>
    <property type="match status" value="1"/>
</dbReference>
<dbReference type="PANTHER" id="PTHR12905:SF0">
    <property type="entry name" value="CALCINEURIN-LIKE PHOSPHOESTERASE DOMAIN-CONTAINING PROTEIN"/>
    <property type="match status" value="1"/>
</dbReference>
<organism evidence="2">
    <name type="scientific">Trepomonas sp. PC1</name>
    <dbReference type="NCBI Taxonomy" id="1076344"/>
    <lineage>
        <taxon>Eukaryota</taxon>
        <taxon>Metamonada</taxon>
        <taxon>Diplomonadida</taxon>
        <taxon>Hexamitidae</taxon>
        <taxon>Hexamitinae</taxon>
        <taxon>Trepomonas</taxon>
    </lineage>
</organism>
<evidence type="ECO:0000259" key="1">
    <source>
        <dbReference type="Pfam" id="PF00149"/>
    </source>
</evidence>
<dbReference type="EMBL" id="GDID01001530">
    <property type="protein sequence ID" value="JAP95076.1"/>
    <property type="molecule type" value="Transcribed_RNA"/>
</dbReference>
<dbReference type="InterPro" id="IPR029052">
    <property type="entry name" value="Metallo-depent_PP-like"/>
</dbReference>
<dbReference type="InterPro" id="IPR004843">
    <property type="entry name" value="Calcineurin-like_PHP"/>
</dbReference>
<dbReference type="SUPFAM" id="SSF56300">
    <property type="entry name" value="Metallo-dependent phosphatases"/>
    <property type="match status" value="1"/>
</dbReference>